<dbReference type="InParanoid" id="A0A2R2MMN8"/>
<evidence type="ECO:0000256" key="4">
    <source>
        <dbReference type="SAM" id="Phobius"/>
    </source>
</evidence>
<name>A0A2R2MMN8_LINAN</name>
<dbReference type="GeneID" id="112041925"/>
<protein>
    <submittedName>
        <fullName evidence="6">Uncharacterized protein LOC112041925</fullName>
    </submittedName>
</protein>
<keyword evidence="3 4" id="KW-0472">Membrane</keyword>
<evidence type="ECO:0000256" key="3">
    <source>
        <dbReference type="ARBA" id="ARBA00023136"/>
    </source>
</evidence>
<proteinExistence type="predicted"/>
<dbReference type="OrthoDB" id="370884at2759"/>
<sequence length="197" mass="23074">MRAINKAEHDFWCSLRKRCLLPESKIFGTEDELKAKLVDLRNGYLMIFAVVNSLWLIFIMLLTNQKVLFLLGSNPLGLAFLFVFGFVLIIQFLAMIVHRFAAWMHMIARAPYKFGQPYHTNWAFNPQEEDFIDRRIAQEGQERARRRTEHNVEVRVRKKQVRKLPVSEVETSFKAGDNPDINTPLLRESRKSTSYVT</sequence>
<dbReference type="RefSeq" id="XP_023931464.1">
    <property type="nucleotide sequence ID" value="XM_024075696.1"/>
</dbReference>
<keyword evidence="4" id="KW-1133">Transmembrane helix</keyword>
<evidence type="ECO:0000256" key="2">
    <source>
        <dbReference type="ARBA" id="ARBA00022692"/>
    </source>
</evidence>
<accession>A0A2R2MMN8</accession>
<comment type="subcellular location">
    <subcellularLocation>
        <location evidence="1">Membrane</location>
        <topology evidence="1">Multi-pass membrane protein</topology>
    </subcellularLocation>
</comment>
<dbReference type="STRING" id="7574.A0A2R2MMN8"/>
<dbReference type="AlphaFoldDB" id="A0A2R2MMN8"/>
<feature type="transmembrane region" description="Helical" evidence="4">
    <location>
        <begin position="75"/>
        <end position="97"/>
    </location>
</feature>
<evidence type="ECO:0000313" key="6">
    <source>
        <dbReference type="RefSeq" id="XP_023931464.1"/>
    </source>
</evidence>
<evidence type="ECO:0000256" key="1">
    <source>
        <dbReference type="ARBA" id="ARBA00004141"/>
    </source>
</evidence>
<dbReference type="KEGG" id="lak:112041925"/>
<dbReference type="GO" id="GO:0071944">
    <property type="term" value="C:cell periphery"/>
    <property type="evidence" value="ECO:0007669"/>
    <property type="project" value="TreeGrafter"/>
</dbReference>
<dbReference type="GO" id="GO:0006031">
    <property type="term" value="P:chitin biosynthetic process"/>
    <property type="evidence" value="ECO:0007669"/>
    <property type="project" value="TreeGrafter"/>
</dbReference>
<dbReference type="GO" id="GO:0016020">
    <property type="term" value="C:membrane"/>
    <property type="evidence" value="ECO:0007669"/>
    <property type="project" value="UniProtKB-SubCell"/>
</dbReference>
<dbReference type="PANTHER" id="PTHR22914">
    <property type="entry name" value="CHITIN SYNTHASE"/>
    <property type="match status" value="1"/>
</dbReference>
<keyword evidence="2 4" id="KW-0812">Transmembrane</keyword>
<gene>
    <name evidence="6" type="primary">LOC112041925</name>
</gene>
<feature type="transmembrane region" description="Helical" evidence="4">
    <location>
        <begin position="43"/>
        <end position="63"/>
    </location>
</feature>
<reference evidence="6" key="1">
    <citation type="submission" date="2025-08" db="UniProtKB">
        <authorList>
            <consortium name="RefSeq"/>
        </authorList>
    </citation>
    <scope>IDENTIFICATION</scope>
    <source>
        <tissue evidence="6">Gonads</tissue>
    </source>
</reference>
<keyword evidence="5" id="KW-1185">Reference proteome</keyword>
<organism evidence="5 6">
    <name type="scientific">Lingula anatina</name>
    <name type="common">Brachiopod</name>
    <name type="synonym">Lingula unguis</name>
    <dbReference type="NCBI Taxonomy" id="7574"/>
    <lineage>
        <taxon>Eukaryota</taxon>
        <taxon>Metazoa</taxon>
        <taxon>Spiralia</taxon>
        <taxon>Lophotrochozoa</taxon>
        <taxon>Brachiopoda</taxon>
        <taxon>Linguliformea</taxon>
        <taxon>Lingulata</taxon>
        <taxon>Lingulida</taxon>
        <taxon>Linguloidea</taxon>
        <taxon>Lingulidae</taxon>
        <taxon>Lingula</taxon>
    </lineage>
</organism>
<dbReference type="GO" id="GO:0004100">
    <property type="term" value="F:chitin synthase activity"/>
    <property type="evidence" value="ECO:0007669"/>
    <property type="project" value="InterPro"/>
</dbReference>
<evidence type="ECO:0000313" key="5">
    <source>
        <dbReference type="Proteomes" id="UP000085678"/>
    </source>
</evidence>
<dbReference type="PANTHER" id="PTHR22914:SF41">
    <property type="entry name" value="CHITIN SYNTHASE 7"/>
    <property type="match status" value="1"/>
</dbReference>
<dbReference type="InterPro" id="IPR004835">
    <property type="entry name" value="Chitin_synth"/>
</dbReference>
<dbReference type="Proteomes" id="UP000085678">
    <property type="component" value="Unplaced"/>
</dbReference>